<organism evidence="1 2">
    <name type="scientific">Hyella patelloides LEGE 07179</name>
    <dbReference type="NCBI Taxonomy" id="945734"/>
    <lineage>
        <taxon>Bacteria</taxon>
        <taxon>Bacillati</taxon>
        <taxon>Cyanobacteriota</taxon>
        <taxon>Cyanophyceae</taxon>
        <taxon>Pleurocapsales</taxon>
        <taxon>Hyellaceae</taxon>
        <taxon>Hyella</taxon>
    </lineage>
</organism>
<evidence type="ECO:0000313" key="2">
    <source>
        <dbReference type="Proteomes" id="UP000320055"/>
    </source>
</evidence>
<accession>A0A563VR84</accession>
<protein>
    <submittedName>
        <fullName evidence="1">Uncharacterized protein</fullName>
    </submittedName>
</protein>
<dbReference type="Proteomes" id="UP000320055">
    <property type="component" value="Unassembled WGS sequence"/>
</dbReference>
<evidence type="ECO:0000313" key="1">
    <source>
        <dbReference type="EMBL" id="VEP13777.1"/>
    </source>
</evidence>
<gene>
    <name evidence="1" type="ORF">H1P_220018</name>
</gene>
<proteinExistence type="predicted"/>
<sequence>MKVIVTVYTILLNCQDAGQKIVQKLLDCQQSSQGNCLKFTS</sequence>
<keyword evidence="2" id="KW-1185">Reference proteome</keyword>
<dbReference type="EMBL" id="CAACVJ010000135">
    <property type="protein sequence ID" value="VEP13777.1"/>
    <property type="molecule type" value="Genomic_DNA"/>
</dbReference>
<reference evidence="1 2" key="1">
    <citation type="submission" date="2019-01" db="EMBL/GenBank/DDBJ databases">
        <authorList>
            <person name="Brito A."/>
        </authorList>
    </citation>
    <scope>NUCLEOTIDE SEQUENCE [LARGE SCALE GENOMIC DNA]</scope>
    <source>
        <strain evidence="1">1</strain>
    </source>
</reference>
<name>A0A563VR84_9CYAN</name>
<dbReference type="AlphaFoldDB" id="A0A563VR84"/>